<dbReference type="InterPro" id="IPR051543">
    <property type="entry name" value="Serine_Peptidase_S9A"/>
</dbReference>
<protein>
    <submittedName>
        <fullName evidence="7">Protease</fullName>
        <ecNumber evidence="7">3.4.21.83</ecNumber>
    </submittedName>
</protein>
<evidence type="ECO:0000256" key="2">
    <source>
        <dbReference type="ARBA" id="ARBA00022670"/>
    </source>
</evidence>
<dbReference type="Gene3D" id="2.130.10.120">
    <property type="entry name" value="Prolyl oligopeptidase, N-terminal domain"/>
    <property type="match status" value="1"/>
</dbReference>
<dbReference type="InterPro" id="IPR023302">
    <property type="entry name" value="Pept_S9A_N"/>
</dbReference>
<gene>
    <name evidence="7" type="ORF">N478_20665</name>
</gene>
<evidence type="ECO:0000256" key="4">
    <source>
        <dbReference type="ARBA" id="ARBA00022825"/>
    </source>
</evidence>
<dbReference type="PRINTS" id="PR00862">
    <property type="entry name" value="PROLIGOPTASE"/>
</dbReference>
<dbReference type="GO" id="GO:0006508">
    <property type="term" value="P:proteolysis"/>
    <property type="evidence" value="ECO:0007669"/>
    <property type="project" value="UniProtKB-KW"/>
</dbReference>
<dbReference type="EMBL" id="AUXX01000019">
    <property type="protein sequence ID" value="KZN65847.1"/>
    <property type="molecule type" value="Genomic_DNA"/>
</dbReference>
<keyword evidence="2 7" id="KW-0645">Protease</keyword>
<dbReference type="SUPFAM" id="SSF50993">
    <property type="entry name" value="Peptidase/esterase 'gauge' domain"/>
    <property type="match status" value="1"/>
</dbReference>
<comment type="caution">
    <text evidence="7">The sequence shown here is derived from an EMBL/GenBank/DDBJ whole genome shotgun (WGS) entry which is preliminary data.</text>
</comment>
<dbReference type="Gene3D" id="3.40.50.1820">
    <property type="entry name" value="alpha/beta hydrolase"/>
    <property type="match status" value="1"/>
</dbReference>
<evidence type="ECO:0000256" key="3">
    <source>
        <dbReference type="ARBA" id="ARBA00022801"/>
    </source>
</evidence>
<dbReference type="InterPro" id="IPR002470">
    <property type="entry name" value="Peptidase_S9A"/>
</dbReference>
<dbReference type="EC" id="3.4.21.83" evidence="7"/>
<evidence type="ECO:0000313" key="7">
    <source>
        <dbReference type="EMBL" id="KZN65847.1"/>
    </source>
</evidence>
<accession>A0A161YTW5</accession>
<feature type="domain" description="Peptidase S9A N-terminal" evidence="6">
    <location>
        <begin position="8"/>
        <end position="408"/>
    </location>
</feature>
<dbReference type="PANTHER" id="PTHR11757:SF19">
    <property type="entry name" value="PROLYL ENDOPEPTIDASE-LIKE"/>
    <property type="match status" value="1"/>
</dbReference>
<dbReference type="InterPro" id="IPR029058">
    <property type="entry name" value="AB_hydrolase_fold"/>
</dbReference>
<dbReference type="GO" id="GO:0004252">
    <property type="term" value="F:serine-type endopeptidase activity"/>
    <property type="evidence" value="ECO:0007669"/>
    <property type="project" value="UniProtKB-EC"/>
</dbReference>
<reference evidence="7 8" key="1">
    <citation type="submission" date="2013-07" db="EMBL/GenBank/DDBJ databases">
        <title>Comparative Genomic and Metabolomic Analysis of Twelve Strains of Pseudoalteromonas luteoviolacea.</title>
        <authorList>
            <person name="Vynne N.G."/>
            <person name="Mansson M."/>
            <person name="Gram L."/>
        </authorList>
    </citation>
    <scope>NUCLEOTIDE SEQUENCE [LARGE SCALE GENOMIC DNA]</scope>
    <source>
        <strain evidence="7 8">S4060-1</strain>
    </source>
</reference>
<feature type="domain" description="Peptidase S9 prolyl oligopeptidase catalytic" evidence="5">
    <location>
        <begin position="470"/>
        <end position="681"/>
    </location>
</feature>
<comment type="similarity">
    <text evidence="1">Belongs to the peptidase S9A family.</text>
</comment>
<dbReference type="AlphaFoldDB" id="A0A161YTW5"/>
<dbReference type="SUPFAM" id="SSF53474">
    <property type="entry name" value="alpha/beta-Hydrolases"/>
    <property type="match status" value="1"/>
</dbReference>
<dbReference type="Proteomes" id="UP000076661">
    <property type="component" value="Unassembled WGS sequence"/>
</dbReference>
<proteinExistence type="inferred from homology"/>
<evidence type="ECO:0000313" key="8">
    <source>
        <dbReference type="Proteomes" id="UP000076661"/>
    </source>
</evidence>
<sequence length="689" mass="78944">MTKALTPPVAKKVPHNMEIHGHQRTDNYYWMRDDKRQNEEVLSHLKAENSYCEAVMKPYSALQDTLFTEMKGRIVKDDSSVPVKDGRYWYTNEVSGEEEYGRHYRGLNEAMDSKELLLDVNELAKDHEFYDLAELMVSPDDQLLAYCEDTDGRRIYTTRFKDIANNTLLEDVLIETEGQIVWGNDNKSVFYVKKDLQTLLGFQVYRHILGTPQSDDVLVYEELDRQFYMGLGKSRDESQIFIYLSSTETSDILFLDANNPRGEFKRLLTRQEGHEYGLEKFGDYYYLLTNSDAKNFRMVRATAEDINDPTKWQEVIAHREQVLLEGLELFDSHFVITERERGQIRFVIHDYQGSSYQLGFEDECYYAGVAYNPEPSATRVRISYSSLTTPSSVYDCDLATGQKTLKKQVQVLGDFSPADYASERLHITARDGKKVPVSIVYKKSLFNKDGTNPLLQYGYGAYGYTIDPIFSSSILSLLDRGFVYVIAHIRGSEMLGRQWYEHGKKAYKENSFNDFVDVTRALVEQQYGASDKIFASGGSAGGLLMGAVMNQAPELYQGIGCHVPFLDVLTTMLDETIPLTTNEYDEWGNPNDKQYYDVILSYSPYDNLTAKSYPNTLVTTGLHDSQVQYWEPMKWVAKLRELKTDNNLLVFKTDMDSGHGGASGRFKSLHEKALEMAFFISLLPERQAD</sequence>
<name>A0A161YTW5_9GAMM</name>
<evidence type="ECO:0000256" key="1">
    <source>
        <dbReference type="ARBA" id="ARBA00005228"/>
    </source>
</evidence>
<dbReference type="Pfam" id="PF02897">
    <property type="entry name" value="Peptidase_S9_N"/>
    <property type="match status" value="1"/>
</dbReference>
<dbReference type="Pfam" id="PF00326">
    <property type="entry name" value="Peptidase_S9"/>
    <property type="match status" value="1"/>
</dbReference>
<dbReference type="InterPro" id="IPR001375">
    <property type="entry name" value="Peptidase_S9_cat"/>
</dbReference>
<keyword evidence="4" id="KW-0720">Serine protease</keyword>
<dbReference type="PANTHER" id="PTHR11757">
    <property type="entry name" value="PROTEASE FAMILY S9A OLIGOPEPTIDASE"/>
    <property type="match status" value="1"/>
</dbReference>
<keyword evidence="3 7" id="KW-0378">Hydrolase</keyword>
<dbReference type="RefSeq" id="WP_063381466.1">
    <property type="nucleotide sequence ID" value="NZ_AUXX01000019.1"/>
</dbReference>
<dbReference type="PATRIC" id="fig|1365257.3.peg.2821"/>
<evidence type="ECO:0000259" key="5">
    <source>
        <dbReference type="Pfam" id="PF00326"/>
    </source>
</evidence>
<evidence type="ECO:0000259" key="6">
    <source>
        <dbReference type="Pfam" id="PF02897"/>
    </source>
</evidence>
<organism evidence="7 8">
    <name type="scientific">Pseudoalteromonas luteoviolacea S4060-1</name>
    <dbReference type="NCBI Taxonomy" id="1365257"/>
    <lineage>
        <taxon>Bacteria</taxon>
        <taxon>Pseudomonadati</taxon>
        <taxon>Pseudomonadota</taxon>
        <taxon>Gammaproteobacteria</taxon>
        <taxon>Alteromonadales</taxon>
        <taxon>Pseudoalteromonadaceae</taxon>
        <taxon>Pseudoalteromonas</taxon>
    </lineage>
</organism>